<dbReference type="InterPro" id="IPR002347">
    <property type="entry name" value="SDR_fam"/>
</dbReference>
<dbReference type="PRINTS" id="PR00080">
    <property type="entry name" value="SDRFAMILY"/>
</dbReference>
<keyword evidence="2" id="KW-0560">Oxidoreductase</keyword>
<comment type="similarity">
    <text evidence="1 3">Belongs to the short-chain dehydrogenases/reductases (SDR) family.</text>
</comment>
<dbReference type="EMBL" id="BNAR01000006">
    <property type="protein sequence ID" value="GHH43926.1"/>
    <property type="molecule type" value="Genomic_DNA"/>
</dbReference>
<accession>A0ABQ3MMF2</accession>
<keyword evidence="5" id="KW-1185">Reference proteome</keyword>
<dbReference type="RefSeq" id="WP_229904929.1">
    <property type="nucleotide sequence ID" value="NZ_BNAR01000006.1"/>
</dbReference>
<dbReference type="Pfam" id="PF00106">
    <property type="entry name" value="adh_short"/>
    <property type="match status" value="1"/>
</dbReference>
<dbReference type="CDD" id="cd05374">
    <property type="entry name" value="17beta-HSD-like_SDR_c"/>
    <property type="match status" value="1"/>
</dbReference>
<evidence type="ECO:0000256" key="2">
    <source>
        <dbReference type="ARBA" id="ARBA00023002"/>
    </source>
</evidence>
<dbReference type="Proteomes" id="UP000605568">
    <property type="component" value="Unassembled WGS sequence"/>
</dbReference>
<comment type="caution">
    <text evidence="4">The sequence shown here is derived from an EMBL/GenBank/DDBJ whole genome shotgun (WGS) entry which is preliminary data.</text>
</comment>
<dbReference type="InterPro" id="IPR036291">
    <property type="entry name" value="NAD(P)-bd_dom_sf"/>
</dbReference>
<proteinExistence type="inferred from homology"/>
<gene>
    <name evidence="4" type="primary">yneD</name>
    <name evidence="4" type="ORF">GCM10017774_42430</name>
</gene>
<dbReference type="Gene3D" id="3.40.50.720">
    <property type="entry name" value="NAD(P)-binding Rossmann-like Domain"/>
    <property type="match status" value="1"/>
</dbReference>
<evidence type="ECO:0000256" key="1">
    <source>
        <dbReference type="ARBA" id="ARBA00006484"/>
    </source>
</evidence>
<sequence>MKEPEKTMNHNDPILITGCSSGIGEATALRLVRAGHTVYATARKSSTLTALAQAGAITRDLDVTDEESMRAVVDEIVTEHCRIGALVNNAGYGAYGAVEDTPMHAVRKQFDTNVFGMARMIQLALPSMRLAGRGRIVNISSMGGRLTFPFGGYYHASKHAVEAMSDALRFEVKPFGVSVSIVEPGLITTRFGGTAATTLSTSTPDGSPYRAATAALDKSMAKSYENRLMTAGPDAVAKAIEHAVSARRPRTRYVITPAARSLITIRALTPGRAWDRVVHGVFGM</sequence>
<dbReference type="SUPFAM" id="SSF51735">
    <property type="entry name" value="NAD(P)-binding Rossmann-fold domains"/>
    <property type="match status" value="1"/>
</dbReference>
<dbReference type="PANTHER" id="PTHR44169">
    <property type="entry name" value="NADPH-DEPENDENT 1-ACYLDIHYDROXYACETONE PHOSPHATE REDUCTASE"/>
    <property type="match status" value="1"/>
</dbReference>
<reference evidence="5" key="1">
    <citation type="journal article" date="2019" name="Int. J. Syst. Evol. Microbiol.">
        <title>The Global Catalogue of Microorganisms (GCM) 10K type strain sequencing project: providing services to taxonomists for standard genome sequencing and annotation.</title>
        <authorList>
            <consortium name="The Broad Institute Genomics Platform"/>
            <consortium name="The Broad Institute Genome Sequencing Center for Infectious Disease"/>
            <person name="Wu L."/>
            <person name="Ma J."/>
        </authorList>
    </citation>
    <scope>NUCLEOTIDE SEQUENCE [LARGE SCALE GENOMIC DNA]</scope>
    <source>
        <strain evidence="5">CGMCC 4.7367</strain>
    </source>
</reference>
<protein>
    <submittedName>
        <fullName evidence="4">Short-chain dehydrogenase/reductase</fullName>
    </submittedName>
</protein>
<evidence type="ECO:0000313" key="5">
    <source>
        <dbReference type="Proteomes" id="UP000605568"/>
    </source>
</evidence>
<dbReference type="NCBIfam" id="NF004826">
    <property type="entry name" value="PRK06182.1"/>
    <property type="match status" value="1"/>
</dbReference>
<dbReference type="PANTHER" id="PTHR44169:SF6">
    <property type="entry name" value="NADPH-DEPENDENT 1-ACYLDIHYDROXYACETONE PHOSPHATE REDUCTASE"/>
    <property type="match status" value="1"/>
</dbReference>
<evidence type="ECO:0000313" key="4">
    <source>
        <dbReference type="EMBL" id="GHH43926.1"/>
    </source>
</evidence>
<organism evidence="4 5">
    <name type="scientific">Lentzea cavernae</name>
    <dbReference type="NCBI Taxonomy" id="2020703"/>
    <lineage>
        <taxon>Bacteria</taxon>
        <taxon>Bacillati</taxon>
        <taxon>Actinomycetota</taxon>
        <taxon>Actinomycetes</taxon>
        <taxon>Pseudonocardiales</taxon>
        <taxon>Pseudonocardiaceae</taxon>
        <taxon>Lentzea</taxon>
    </lineage>
</organism>
<dbReference type="PRINTS" id="PR00081">
    <property type="entry name" value="GDHRDH"/>
</dbReference>
<name>A0ABQ3MMF2_9PSEU</name>
<evidence type="ECO:0000256" key="3">
    <source>
        <dbReference type="RuleBase" id="RU000363"/>
    </source>
</evidence>